<evidence type="ECO:0000259" key="5">
    <source>
        <dbReference type="Pfam" id="PF07715"/>
    </source>
</evidence>
<comment type="caution">
    <text evidence="6">The sequence shown here is derived from an EMBL/GenBank/DDBJ whole genome shotgun (WGS) entry which is preliminary data.</text>
</comment>
<feature type="domain" description="TonB-dependent receptor-like beta-barrel" evidence="4">
    <location>
        <begin position="460"/>
        <end position="884"/>
    </location>
</feature>
<protein>
    <submittedName>
        <fullName evidence="6">TonB-dependent receptor</fullName>
    </submittedName>
</protein>
<evidence type="ECO:0000256" key="3">
    <source>
        <dbReference type="RuleBase" id="RU003357"/>
    </source>
</evidence>
<accession>A0A4Q1KCN8</accession>
<name>A0A4Q1KCN8_9FLAO</name>
<reference evidence="7" key="1">
    <citation type="submission" date="2019-01" db="EMBL/GenBank/DDBJ databases">
        <title>Cytophagaceae bacterium strain CAR-16.</title>
        <authorList>
            <person name="Chen W.-M."/>
        </authorList>
    </citation>
    <scope>NUCLEOTIDE SEQUENCE [LARGE SCALE GENOMIC DNA]</scope>
    <source>
        <strain evidence="7">WWJ-16</strain>
    </source>
</reference>
<dbReference type="InterPro" id="IPR000531">
    <property type="entry name" value="Beta-barrel_TonB"/>
</dbReference>
<evidence type="ECO:0000256" key="1">
    <source>
        <dbReference type="ARBA" id="ARBA00022729"/>
    </source>
</evidence>
<keyword evidence="1" id="KW-0732">Signal</keyword>
<comment type="subcellular location">
    <subcellularLocation>
        <location evidence="2">Cell outer membrane</location>
        <topology evidence="2">Multi-pass membrane protein</topology>
    </subcellularLocation>
</comment>
<keyword evidence="3" id="KW-0798">TonB box</keyword>
<keyword evidence="6" id="KW-0675">Receptor</keyword>
<sequence length="1027" mass="111988">MIFLFAAMASAQKKVTGTVSSKGIPLAGANVNVKGSKTGVSTDIDGKFTLNVPNDAKTIVVSYLGYATKEVAVSDSPLTIELTEESNKLEEVVINVGYGTQKKSVVTGAISKVNARDLEKVPNGNVGTALQGRVSGVTVAANSGAPGSTATIRVRGVTTFGDNSPLIVIDNVVMPIESLNAINQQDIESMEVLKDAASAAIYGTRAAKGVILITTKKGKKGKMSVSYNGFTGTSAPRKTINLLNATEYATIMNEKSLAGGGPIKYPNPAALGAGTDWQSKIFNNNAMRSNHELSLSGGNDTSTFFVSLGMQNQEGIVASEISNSIKKTVRLNSTHKLSDRFTLGQNFTYANITNVGIGSSNTEFGGVMGSAIMLDPTTPDIVTDPVIANSAPYNSNPWVVRDPNGNPYGLSSVVGQEIANPLALIQILKGNHGWSDDFFGNMYLEGKIIDGLKFRSSFGGKRSTWGNEFFTPKFYLNPNYNNVAGKNSLTRNMGRALDWTITNNITYDKRFNDHNVSAMLGYEVNNQGIGYYMGVTHSGLPVNNYQDANFNYAVAEADKKGYSYDFIPHKITSTIARLTYDYKEKYLFNGIYRIDGSTKFGRNNKYGKFPSVSLGWVASKEDFWKENKVIEFLKFRAGYGVTGDTGSLGNFYYASAISGGYNYTLGPDGQIFTGNTIRTVENPDLHWEETKQTNIGFDARLFKNFNLTVEYYNKKTSGILQQVRIPGYVGVADLPWANVADMTNRGIEFEMGYKKQIGELNLSASANFSTLKNEVTNIGAGVDFITQDAPGFQSMGPVTRSQVGEAYNSFYGFQTAGIFQNQAEINAYTNSTGGLIQPNAQPGDFRWVDNNGDGQITDADKKFLGSPIPKYTFGFTFNADYKGFDLYVFTQGVAGNKIFQGYRRLDISEGNFTTDVLNRWTGEGTSNDFPRITSNDTNGNFGRMSDFYLQKGDYIRLKIVQLGYSLPANVIKKIGASKVRFYVSGENLITLTKYNGYDPEIGGTVMGIDKGYYPQPRTYFFGANLQF</sequence>
<dbReference type="PROSITE" id="PS52016">
    <property type="entry name" value="TONB_DEPENDENT_REC_3"/>
    <property type="match status" value="1"/>
</dbReference>
<dbReference type="SUPFAM" id="SSF49464">
    <property type="entry name" value="Carboxypeptidase regulatory domain-like"/>
    <property type="match status" value="1"/>
</dbReference>
<dbReference type="EMBL" id="SBKN01000001">
    <property type="protein sequence ID" value="RXR24712.1"/>
    <property type="molecule type" value="Genomic_DNA"/>
</dbReference>
<dbReference type="PANTHER" id="PTHR30069:SF29">
    <property type="entry name" value="HEMOGLOBIN AND HEMOGLOBIN-HAPTOGLOBIN-BINDING PROTEIN 1-RELATED"/>
    <property type="match status" value="1"/>
</dbReference>
<dbReference type="NCBIfam" id="TIGR04057">
    <property type="entry name" value="SusC_RagA_signa"/>
    <property type="match status" value="1"/>
</dbReference>
<dbReference type="InterPro" id="IPR039426">
    <property type="entry name" value="TonB-dep_rcpt-like"/>
</dbReference>
<organism evidence="6 7">
    <name type="scientific">Flavobacterium stagni</name>
    <dbReference type="NCBI Taxonomy" id="2506421"/>
    <lineage>
        <taxon>Bacteria</taxon>
        <taxon>Pseudomonadati</taxon>
        <taxon>Bacteroidota</taxon>
        <taxon>Flavobacteriia</taxon>
        <taxon>Flavobacteriales</taxon>
        <taxon>Flavobacteriaceae</taxon>
        <taxon>Flavobacterium</taxon>
    </lineage>
</organism>
<evidence type="ECO:0000313" key="7">
    <source>
        <dbReference type="Proteomes" id="UP000289857"/>
    </source>
</evidence>
<dbReference type="PANTHER" id="PTHR30069">
    <property type="entry name" value="TONB-DEPENDENT OUTER MEMBRANE RECEPTOR"/>
    <property type="match status" value="1"/>
</dbReference>
<dbReference type="Pfam" id="PF00593">
    <property type="entry name" value="TonB_dep_Rec_b-barrel"/>
    <property type="match status" value="1"/>
</dbReference>
<keyword evidence="2" id="KW-0998">Cell outer membrane</keyword>
<dbReference type="GO" id="GO:0015344">
    <property type="term" value="F:siderophore uptake transmembrane transporter activity"/>
    <property type="evidence" value="ECO:0007669"/>
    <property type="project" value="TreeGrafter"/>
</dbReference>
<dbReference type="InterPro" id="IPR012910">
    <property type="entry name" value="Plug_dom"/>
</dbReference>
<dbReference type="AlphaFoldDB" id="A0A4Q1KCN8"/>
<dbReference type="Gene3D" id="2.170.130.10">
    <property type="entry name" value="TonB-dependent receptor, plug domain"/>
    <property type="match status" value="1"/>
</dbReference>
<dbReference type="GO" id="GO:0044718">
    <property type="term" value="P:siderophore transmembrane transport"/>
    <property type="evidence" value="ECO:0007669"/>
    <property type="project" value="TreeGrafter"/>
</dbReference>
<comment type="similarity">
    <text evidence="2 3">Belongs to the TonB-dependent receptor family.</text>
</comment>
<dbReference type="InterPro" id="IPR008969">
    <property type="entry name" value="CarboxyPept-like_regulatory"/>
</dbReference>
<keyword evidence="2" id="KW-0813">Transport</keyword>
<proteinExistence type="inferred from homology"/>
<feature type="domain" description="TonB-dependent receptor plug" evidence="5">
    <location>
        <begin position="104"/>
        <end position="210"/>
    </location>
</feature>
<dbReference type="Gene3D" id="2.60.40.1120">
    <property type="entry name" value="Carboxypeptidase-like, regulatory domain"/>
    <property type="match status" value="1"/>
</dbReference>
<dbReference type="GO" id="GO:0009279">
    <property type="term" value="C:cell outer membrane"/>
    <property type="evidence" value="ECO:0007669"/>
    <property type="project" value="UniProtKB-SubCell"/>
</dbReference>
<dbReference type="InterPro" id="IPR037066">
    <property type="entry name" value="Plug_dom_sf"/>
</dbReference>
<evidence type="ECO:0000256" key="2">
    <source>
        <dbReference type="PROSITE-ProRule" id="PRU01360"/>
    </source>
</evidence>
<evidence type="ECO:0000259" key="4">
    <source>
        <dbReference type="Pfam" id="PF00593"/>
    </source>
</evidence>
<gene>
    <name evidence="6" type="ORF">EQG61_03595</name>
</gene>
<evidence type="ECO:0000313" key="6">
    <source>
        <dbReference type="EMBL" id="RXR24712.1"/>
    </source>
</evidence>
<dbReference type="Pfam" id="PF07715">
    <property type="entry name" value="Plug"/>
    <property type="match status" value="1"/>
</dbReference>
<keyword evidence="2 3" id="KW-0472">Membrane</keyword>
<dbReference type="Proteomes" id="UP000289857">
    <property type="component" value="Unassembled WGS sequence"/>
</dbReference>
<dbReference type="InterPro" id="IPR023996">
    <property type="entry name" value="TonB-dep_OMP_SusC/RagA"/>
</dbReference>
<keyword evidence="2" id="KW-1134">Transmembrane beta strand</keyword>
<keyword evidence="7" id="KW-1185">Reference proteome</keyword>
<keyword evidence="2" id="KW-0812">Transmembrane</keyword>
<dbReference type="NCBIfam" id="TIGR04056">
    <property type="entry name" value="OMP_RagA_SusC"/>
    <property type="match status" value="1"/>
</dbReference>
<dbReference type="OrthoDB" id="9768177at2"/>
<dbReference type="Pfam" id="PF13715">
    <property type="entry name" value="CarbopepD_reg_2"/>
    <property type="match status" value="1"/>
</dbReference>
<dbReference type="SUPFAM" id="SSF56935">
    <property type="entry name" value="Porins"/>
    <property type="match status" value="1"/>
</dbReference>
<dbReference type="InterPro" id="IPR023997">
    <property type="entry name" value="TonB-dep_OMP_SusC/RagA_CS"/>
</dbReference>